<dbReference type="Gramene" id="scaffold_104748.1">
    <property type="protein sequence ID" value="scaffold_104748.1"/>
    <property type="gene ID" value="scaffold_104748.1"/>
</dbReference>
<proteinExistence type="predicted"/>
<dbReference type="EMBL" id="GL348713">
    <property type="protein sequence ID" value="EFH67821.1"/>
    <property type="molecule type" value="Genomic_DNA"/>
</dbReference>
<evidence type="ECO:0000313" key="2">
    <source>
        <dbReference type="Proteomes" id="UP000008694"/>
    </source>
</evidence>
<dbReference type="Proteomes" id="UP000008694">
    <property type="component" value="Unassembled WGS sequence"/>
</dbReference>
<evidence type="ECO:0000313" key="1">
    <source>
        <dbReference type="EMBL" id="EFH67821.1"/>
    </source>
</evidence>
<name>D7KFX4_ARALL</name>
<protein>
    <submittedName>
        <fullName evidence="1">Predicted protein</fullName>
    </submittedName>
</protein>
<sequence length="90" mass="10249">MASSRAFFSYRRSLRALRNPNLEKLVVCYHTSGRLVEESLEGFFSQGTFFVENKFMDFLSSTGGRNLRRKMLLVGDKTEVAKAIACCFLP</sequence>
<gene>
    <name evidence="1" type="ORF">ARALYDRAFT_891954</name>
</gene>
<organism evidence="2">
    <name type="scientific">Arabidopsis lyrata subsp. lyrata</name>
    <name type="common">Lyre-leaved rock-cress</name>
    <dbReference type="NCBI Taxonomy" id="81972"/>
    <lineage>
        <taxon>Eukaryota</taxon>
        <taxon>Viridiplantae</taxon>
        <taxon>Streptophyta</taxon>
        <taxon>Embryophyta</taxon>
        <taxon>Tracheophyta</taxon>
        <taxon>Spermatophyta</taxon>
        <taxon>Magnoliopsida</taxon>
        <taxon>eudicotyledons</taxon>
        <taxon>Gunneridae</taxon>
        <taxon>Pentapetalae</taxon>
        <taxon>rosids</taxon>
        <taxon>malvids</taxon>
        <taxon>Brassicales</taxon>
        <taxon>Brassicaceae</taxon>
        <taxon>Camelineae</taxon>
        <taxon>Arabidopsis</taxon>
    </lineage>
</organism>
<dbReference type="AlphaFoldDB" id="D7KFX4"/>
<dbReference type="HOGENOM" id="CLU_2443823_0_0_1"/>
<keyword evidence="2" id="KW-1185">Reference proteome</keyword>
<reference evidence="2" key="1">
    <citation type="journal article" date="2011" name="Nat. Genet.">
        <title>The Arabidopsis lyrata genome sequence and the basis of rapid genome size change.</title>
        <authorList>
            <person name="Hu T.T."/>
            <person name="Pattyn P."/>
            <person name="Bakker E.G."/>
            <person name="Cao J."/>
            <person name="Cheng J.-F."/>
            <person name="Clark R.M."/>
            <person name="Fahlgren N."/>
            <person name="Fawcett J.A."/>
            <person name="Grimwood J."/>
            <person name="Gundlach H."/>
            <person name="Haberer G."/>
            <person name="Hollister J.D."/>
            <person name="Ossowski S."/>
            <person name="Ottilar R.P."/>
            <person name="Salamov A.A."/>
            <person name="Schneeberger K."/>
            <person name="Spannagl M."/>
            <person name="Wang X."/>
            <person name="Yang L."/>
            <person name="Nasrallah M.E."/>
            <person name="Bergelson J."/>
            <person name="Carrington J.C."/>
            <person name="Gaut B.S."/>
            <person name="Schmutz J."/>
            <person name="Mayer K.F.X."/>
            <person name="Van de Peer Y."/>
            <person name="Grigoriev I.V."/>
            <person name="Nordborg M."/>
            <person name="Weigel D."/>
            <person name="Guo Y.-L."/>
        </authorList>
    </citation>
    <scope>NUCLEOTIDE SEQUENCE [LARGE SCALE GENOMIC DNA]</scope>
    <source>
        <strain evidence="2">cv. MN47</strain>
    </source>
</reference>
<accession>D7KFX4</accession>